<reference evidence="4" key="2">
    <citation type="submission" date="2020-08" db="EMBL/GenBank/DDBJ databases">
        <authorList>
            <person name="Lai Q."/>
        </authorList>
    </citation>
    <scope>NUCLEOTIDE SEQUENCE</scope>
    <source>
        <strain evidence="4">S27-2</strain>
    </source>
</reference>
<dbReference type="InterPro" id="IPR006439">
    <property type="entry name" value="HAD-SF_hydro_IA"/>
</dbReference>
<reference evidence="4" key="1">
    <citation type="journal article" date="2018" name="Int. J. Syst. Evol. Microbiol.">
        <title>Neptunicella marina gen. nov., sp. nov., isolated from surface seawater.</title>
        <authorList>
            <person name="Liu X."/>
            <person name="Lai Q."/>
            <person name="Du Y."/>
            <person name="Zhang X."/>
            <person name="Liu Z."/>
            <person name="Sun F."/>
            <person name="Shao Z."/>
        </authorList>
    </citation>
    <scope>NUCLEOTIDE SEQUENCE</scope>
    <source>
        <strain evidence="4">S27-2</strain>
    </source>
</reference>
<dbReference type="AlphaFoldDB" id="A0A8J6IVE5"/>
<dbReference type="GO" id="GO:0016787">
    <property type="term" value="F:hydrolase activity"/>
    <property type="evidence" value="ECO:0007669"/>
    <property type="project" value="UniProtKB-KW"/>
</dbReference>
<dbReference type="EMBL" id="JACNEP010000013">
    <property type="protein sequence ID" value="MBC3767084.1"/>
    <property type="molecule type" value="Genomic_DNA"/>
</dbReference>
<dbReference type="InterPro" id="IPR036412">
    <property type="entry name" value="HAD-like_sf"/>
</dbReference>
<comment type="cofactor">
    <cofactor evidence="1">
        <name>Mg(2+)</name>
        <dbReference type="ChEBI" id="CHEBI:18420"/>
    </cofactor>
</comment>
<protein>
    <submittedName>
        <fullName evidence="4">HAD family hydrolase</fullName>
    </submittedName>
</protein>
<comment type="caution">
    <text evidence="4">The sequence shown here is derived from an EMBL/GenBank/DDBJ whole genome shotgun (WGS) entry which is preliminary data.</text>
</comment>
<dbReference type="SUPFAM" id="SSF56784">
    <property type="entry name" value="HAD-like"/>
    <property type="match status" value="1"/>
</dbReference>
<evidence type="ECO:0000256" key="2">
    <source>
        <dbReference type="ARBA" id="ARBA00022801"/>
    </source>
</evidence>
<dbReference type="RefSeq" id="WP_186507599.1">
    <property type="nucleotide sequence ID" value="NZ_JACNEP010000013.1"/>
</dbReference>
<keyword evidence="5" id="KW-1185">Reference proteome</keyword>
<dbReference type="NCBIfam" id="TIGR01549">
    <property type="entry name" value="HAD-SF-IA-v1"/>
    <property type="match status" value="1"/>
</dbReference>
<dbReference type="Pfam" id="PF13419">
    <property type="entry name" value="HAD_2"/>
    <property type="match status" value="1"/>
</dbReference>
<dbReference type="InterPro" id="IPR051400">
    <property type="entry name" value="HAD-like_hydrolase"/>
</dbReference>
<dbReference type="GO" id="GO:0044281">
    <property type="term" value="P:small molecule metabolic process"/>
    <property type="evidence" value="ECO:0007669"/>
    <property type="project" value="UniProtKB-ARBA"/>
</dbReference>
<organism evidence="4 5">
    <name type="scientific">Neptunicella marina</name>
    <dbReference type="NCBI Taxonomy" id="2125989"/>
    <lineage>
        <taxon>Bacteria</taxon>
        <taxon>Pseudomonadati</taxon>
        <taxon>Pseudomonadota</taxon>
        <taxon>Gammaproteobacteria</taxon>
        <taxon>Alteromonadales</taxon>
        <taxon>Alteromonadaceae</taxon>
        <taxon>Neptunicella</taxon>
    </lineage>
</organism>
<sequence length="186" mass="20983">MSLINSLHFMSVHSQLSLVDLFQQTDVVLFDWGNTLMLDFPHYSGKMYQWPYIELVAGVMPLLERLSDSHRLYVATNAQDSDKSEITAALERASIASFFTDIFCQRELGLTKTDNDYYPAIIRALACQPQQVMMIGDTIKTDIMPALQTGLFAILVNAGLSNVQADRFYHFATFDQLMAKLSPDSL</sequence>
<dbReference type="Gene3D" id="3.40.50.1000">
    <property type="entry name" value="HAD superfamily/HAD-like"/>
    <property type="match status" value="1"/>
</dbReference>
<dbReference type="PANTHER" id="PTHR46470">
    <property type="entry name" value="N-ACYLNEURAMINATE-9-PHOSPHATASE"/>
    <property type="match status" value="1"/>
</dbReference>
<evidence type="ECO:0000313" key="5">
    <source>
        <dbReference type="Proteomes" id="UP000601768"/>
    </source>
</evidence>
<evidence type="ECO:0000256" key="1">
    <source>
        <dbReference type="ARBA" id="ARBA00001946"/>
    </source>
</evidence>
<gene>
    <name evidence="4" type="ORF">H8B19_14455</name>
</gene>
<dbReference type="InterPro" id="IPR023214">
    <property type="entry name" value="HAD_sf"/>
</dbReference>
<dbReference type="InterPro" id="IPR041492">
    <property type="entry name" value="HAD_2"/>
</dbReference>
<dbReference type="Proteomes" id="UP000601768">
    <property type="component" value="Unassembled WGS sequence"/>
</dbReference>
<evidence type="ECO:0000313" key="4">
    <source>
        <dbReference type="EMBL" id="MBC3767084.1"/>
    </source>
</evidence>
<keyword evidence="2 4" id="KW-0378">Hydrolase</keyword>
<evidence type="ECO:0000256" key="3">
    <source>
        <dbReference type="ARBA" id="ARBA00022842"/>
    </source>
</evidence>
<proteinExistence type="predicted"/>
<name>A0A8J6IVE5_9ALTE</name>
<accession>A0A8J6IVE5</accession>
<keyword evidence="3" id="KW-0460">Magnesium</keyword>